<comment type="caution">
    <text evidence="1">The sequence shown here is derived from an EMBL/GenBank/DDBJ whole genome shotgun (WGS) entry which is preliminary data.</text>
</comment>
<organism evidence="1 2">
    <name type="scientific">Ancylostoma ceylanicum</name>
    <dbReference type="NCBI Taxonomy" id="53326"/>
    <lineage>
        <taxon>Eukaryota</taxon>
        <taxon>Metazoa</taxon>
        <taxon>Ecdysozoa</taxon>
        <taxon>Nematoda</taxon>
        <taxon>Chromadorea</taxon>
        <taxon>Rhabditida</taxon>
        <taxon>Rhabditina</taxon>
        <taxon>Rhabditomorpha</taxon>
        <taxon>Strongyloidea</taxon>
        <taxon>Ancylostomatidae</taxon>
        <taxon>Ancylostomatinae</taxon>
        <taxon>Ancylostoma</taxon>
    </lineage>
</organism>
<dbReference type="AlphaFoldDB" id="A0A016TL87"/>
<keyword evidence="2" id="KW-1185">Reference proteome</keyword>
<evidence type="ECO:0000313" key="1">
    <source>
        <dbReference type="EMBL" id="EYC03749.1"/>
    </source>
</evidence>
<sequence length="95" mass="10786">MKEANWKNVAERLIRNGRGMDDYGFHACRFRSSCFSDIVTRMIRAVQGLPRILNMMVNEMFMGSSSECISIDNYPHQCEKPGIENSRAKPGIPSS</sequence>
<dbReference type="Proteomes" id="UP000024635">
    <property type="component" value="Unassembled WGS sequence"/>
</dbReference>
<reference evidence="2" key="1">
    <citation type="journal article" date="2015" name="Nat. Genet.">
        <title>The genome and transcriptome of the zoonotic hookworm Ancylostoma ceylanicum identify infection-specific gene families.</title>
        <authorList>
            <person name="Schwarz E.M."/>
            <person name="Hu Y."/>
            <person name="Antoshechkin I."/>
            <person name="Miller M.M."/>
            <person name="Sternberg P.W."/>
            <person name="Aroian R.V."/>
        </authorList>
    </citation>
    <scope>NUCLEOTIDE SEQUENCE</scope>
    <source>
        <strain evidence="2">HY135</strain>
    </source>
</reference>
<proteinExistence type="predicted"/>
<evidence type="ECO:0000313" key="2">
    <source>
        <dbReference type="Proteomes" id="UP000024635"/>
    </source>
</evidence>
<accession>A0A016TL87</accession>
<protein>
    <submittedName>
        <fullName evidence="1">Uncharacterized protein</fullName>
    </submittedName>
</protein>
<name>A0A016TL87_9BILA</name>
<dbReference type="EMBL" id="JARK01001428">
    <property type="protein sequence ID" value="EYC03749.1"/>
    <property type="molecule type" value="Genomic_DNA"/>
</dbReference>
<gene>
    <name evidence="1" type="primary">Acey_s0092.g2603</name>
    <name evidence="1" type="ORF">Y032_0092g2603</name>
</gene>